<dbReference type="RefSeq" id="WP_133703552.1">
    <property type="nucleotide sequence ID" value="NZ_SNXS01000012.1"/>
</dbReference>
<evidence type="ECO:0000259" key="1">
    <source>
        <dbReference type="PROSITE" id="PS51819"/>
    </source>
</evidence>
<feature type="domain" description="VOC" evidence="1">
    <location>
        <begin position="2"/>
        <end position="120"/>
    </location>
</feature>
<protein>
    <submittedName>
        <fullName evidence="2">Putative enzyme related to lactoylglutathione lyase</fullName>
    </submittedName>
</protein>
<dbReference type="SUPFAM" id="SSF54593">
    <property type="entry name" value="Glyoxalase/Bleomycin resistance protein/Dihydroxybiphenyl dioxygenase"/>
    <property type="match status" value="1"/>
</dbReference>
<gene>
    <name evidence="2" type="ORF">DES47_11211</name>
</gene>
<dbReference type="InterPro" id="IPR029068">
    <property type="entry name" value="Glyas_Bleomycin-R_OHBP_Dase"/>
</dbReference>
<name>A0A4R6QFW1_9BURK</name>
<keyword evidence="3" id="KW-1185">Reference proteome</keyword>
<comment type="caution">
    <text evidence="2">The sequence shown here is derived from an EMBL/GenBank/DDBJ whole genome shotgun (WGS) entry which is preliminary data.</text>
</comment>
<dbReference type="Proteomes" id="UP000295361">
    <property type="component" value="Unassembled WGS sequence"/>
</dbReference>
<dbReference type="InterPro" id="IPR037523">
    <property type="entry name" value="VOC_core"/>
</dbReference>
<evidence type="ECO:0000313" key="3">
    <source>
        <dbReference type="Proteomes" id="UP000295361"/>
    </source>
</evidence>
<dbReference type="GO" id="GO:0016829">
    <property type="term" value="F:lyase activity"/>
    <property type="evidence" value="ECO:0007669"/>
    <property type="project" value="UniProtKB-KW"/>
</dbReference>
<dbReference type="OrthoDB" id="8685562at2"/>
<dbReference type="Pfam" id="PF00903">
    <property type="entry name" value="Glyoxalase"/>
    <property type="match status" value="1"/>
</dbReference>
<dbReference type="InParanoid" id="A0A4R6QFW1"/>
<dbReference type="Gene3D" id="3.10.180.10">
    <property type="entry name" value="2,3-Dihydroxybiphenyl 1,2-Dioxygenase, domain 1"/>
    <property type="match status" value="1"/>
</dbReference>
<reference evidence="2 3" key="1">
    <citation type="submission" date="2019-03" db="EMBL/GenBank/DDBJ databases">
        <title>Genomic Encyclopedia of Type Strains, Phase IV (KMG-IV): sequencing the most valuable type-strain genomes for metagenomic binning, comparative biology and taxonomic classification.</title>
        <authorList>
            <person name="Goeker M."/>
        </authorList>
    </citation>
    <scope>NUCLEOTIDE SEQUENCE [LARGE SCALE GENOMIC DNA]</scope>
    <source>
        <strain evidence="2 3">DSM 16998</strain>
    </source>
</reference>
<sequence>MNLNTARIFVRNLAEAQGFYTLALGLPLLAGGSEHGYCVFNAGAMTLVVETVGAEAPEEEQVLVGRFTGLSFEVPNAQAMYEALSSRGVVFTGLPEKQFWGGTLATLRDPAGNEIQICQQP</sequence>
<dbReference type="EMBL" id="SNXS01000012">
    <property type="protein sequence ID" value="TDP61462.1"/>
    <property type="molecule type" value="Genomic_DNA"/>
</dbReference>
<evidence type="ECO:0000313" key="2">
    <source>
        <dbReference type="EMBL" id="TDP61462.1"/>
    </source>
</evidence>
<dbReference type="InterPro" id="IPR004360">
    <property type="entry name" value="Glyas_Fos-R_dOase_dom"/>
</dbReference>
<proteinExistence type="predicted"/>
<dbReference type="AlphaFoldDB" id="A0A4R6QFW1"/>
<keyword evidence="2" id="KW-0456">Lyase</keyword>
<accession>A0A4R6QFW1</accession>
<dbReference type="PROSITE" id="PS51819">
    <property type="entry name" value="VOC"/>
    <property type="match status" value="1"/>
</dbReference>
<organism evidence="2 3">
    <name type="scientific">Roseateles toxinivorans</name>
    <dbReference type="NCBI Taxonomy" id="270368"/>
    <lineage>
        <taxon>Bacteria</taxon>
        <taxon>Pseudomonadati</taxon>
        <taxon>Pseudomonadota</taxon>
        <taxon>Betaproteobacteria</taxon>
        <taxon>Burkholderiales</taxon>
        <taxon>Sphaerotilaceae</taxon>
        <taxon>Roseateles</taxon>
    </lineage>
</organism>